<dbReference type="Gene3D" id="1.10.132.30">
    <property type="match status" value="1"/>
</dbReference>
<evidence type="ECO:0000256" key="11">
    <source>
        <dbReference type="ARBA" id="ARBA00023242"/>
    </source>
</evidence>
<keyword evidence="6 14" id="KW-0548">Nucleotidyltransferase</keyword>
<evidence type="ECO:0000256" key="3">
    <source>
        <dbReference type="ARBA" id="ARBA00011206"/>
    </source>
</evidence>
<dbReference type="InterPro" id="IPR038120">
    <property type="entry name" value="Rpb1_funnel_sf"/>
</dbReference>
<keyword evidence="9" id="KW-0460">Magnesium</keyword>
<evidence type="ECO:0000256" key="2">
    <source>
        <dbReference type="ARBA" id="ARBA00006460"/>
    </source>
</evidence>
<dbReference type="Pfam" id="PF00623">
    <property type="entry name" value="RNA_pol_Rpb1_2"/>
    <property type="match status" value="1"/>
</dbReference>
<dbReference type="SUPFAM" id="SSF64484">
    <property type="entry name" value="beta and beta-prime subunits of DNA dependent RNA-polymerase"/>
    <property type="match status" value="1"/>
</dbReference>
<dbReference type="AlphaFoldDB" id="A0A6P6YB09"/>
<keyword evidence="8" id="KW-0862">Zinc</keyword>
<dbReference type="InterPro" id="IPR007081">
    <property type="entry name" value="RNA_pol_Rpb1_5"/>
</dbReference>
<dbReference type="OrthoDB" id="270392at2759"/>
<dbReference type="RefSeq" id="XP_027202151.1">
    <property type="nucleotide sequence ID" value="XM_027346350.1"/>
</dbReference>
<dbReference type="GO" id="GO:0006351">
    <property type="term" value="P:DNA-templated transcription"/>
    <property type="evidence" value="ECO:0007669"/>
    <property type="project" value="InterPro"/>
</dbReference>
<dbReference type="PANTHER" id="PTHR48446">
    <property type="entry name" value="DNA-DIRECTED RNA POLYMERASE SUBUNIT BETA' N-TERMINAL SECTION"/>
    <property type="match status" value="1"/>
</dbReference>
<dbReference type="PANTHER" id="PTHR48446:SF1">
    <property type="entry name" value="DNA-DIRECTED RNA POLYMERASE SUBUNIT BETA' N-TERMINAL SECTION"/>
    <property type="match status" value="1"/>
</dbReference>
<dbReference type="GO" id="GO:0003677">
    <property type="term" value="F:DNA binding"/>
    <property type="evidence" value="ECO:0007669"/>
    <property type="project" value="InterPro"/>
</dbReference>
<dbReference type="Gene3D" id="6.20.50.80">
    <property type="match status" value="1"/>
</dbReference>
<dbReference type="Pfam" id="PF04998">
    <property type="entry name" value="RNA_pol_Rpb1_5"/>
    <property type="match status" value="1"/>
</dbReference>
<evidence type="ECO:0000256" key="1">
    <source>
        <dbReference type="ARBA" id="ARBA00004123"/>
    </source>
</evidence>
<dbReference type="FunFam" id="2.40.40.20:FF:000019">
    <property type="entry name" value="DNA-directed RNA polymerase II subunit RPB1"/>
    <property type="match status" value="1"/>
</dbReference>
<dbReference type="Gene3D" id="1.10.274.100">
    <property type="entry name" value="RNA polymerase Rpb1, domain 3"/>
    <property type="match status" value="1"/>
</dbReference>
<dbReference type="InterPro" id="IPR007066">
    <property type="entry name" value="RNA_pol_Rpb1_3"/>
</dbReference>
<dbReference type="SMART" id="SM00663">
    <property type="entry name" value="RPOLA_N"/>
    <property type="match status" value="1"/>
</dbReference>
<dbReference type="Proteomes" id="UP000515146">
    <property type="component" value="Unplaced"/>
</dbReference>
<dbReference type="Pfam" id="PF04997">
    <property type="entry name" value="RNA_pol_Rpb1_1"/>
    <property type="match status" value="1"/>
</dbReference>
<comment type="subcellular location">
    <subcellularLocation>
        <location evidence="1">Nucleus</location>
    </subcellularLocation>
</comment>
<evidence type="ECO:0000256" key="5">
    <source>
        <dbReference type="ARBA" id="ARBA00022679"/>
    </source>
</evidence>
<dbReference type="Pfam" id="PF04983">
    <property type="entry name" value="RNA_pol_Rpb1_3"/>
    <property type="match status" value="1"/>
</dbReference>
<protein>
    <recommendedName>
        <fullName evidence="14">DNA-directed RNA polymerase subunit</fullName>
        <ecNumber evidence="14">2.7.7.6</ecNumber>
    </recommendedName>
</protein>
<evidence type="ECO:0000256" key="8">
    <source>
        <dbReference type="ARBA" id="ARBA00022833"/>
    </source>
</evidence>
<dbReference type="InterPro" id="IPR007083">
    <property type="entry name" value="RNA_pol_Rpb1_4"/>
</dbReference>
<keyword evidence="5 14" id="KW-0808">Transferase</keyword>
<feature type="domain" description="RNA polymerase N-terminal" evidence="15">
    <location>
        <begin position="161"/>
        <end position="472"/>
    </location>
</feature>
<reference evidence="17" key="1">
    <citation type="submission" date="2025-08" db="UniProtKB">
        <authorList>
            <consortium name="RefSeq"/>
        </authorList>
    </citation>
    <scope>IDENTIFICATION</scope>
    <source>
        <strain evidence="17">Airmid</strain>
    </source>
</reference>
<evidence type="ECO:0000256" key="6">
    <source>
        <dbReference type="ARBA" id="ARBA00022695"/>
    </source>
</evidence>
<evidence type="ECO:0000256" key="9">
    <source>
        <dbReference type="ARBA" id="ARBA00022842"/>
    </source>
</evidence>
<dbReference type="GO" id="GO:0003899">
    <property type="term" value="F:DNA-directed RNA polymerase activity"/>
    <property type="evidence" value="ECO:0007669"/>
    <property type="project" value="UniProtKB-EC"/>
</dbReference>
<dbReference type="InterPro" id="IPR035697">
    <property type="entry name" value="RNAP_III_RPC1_N"/>
</dbReference>
<evidence type="ECO:0000256" key="7">
    <source>
        <dbReference type="ARBA" id="ARBA00022723"/>
    </source>
</evidence>
<dbReference type="InterPro" id="IPR015700">
    <property type="entry name" value="RPC1"/>
</dbReference>
<proteinExistence type="inferred from homology"/>
<dbReference type="Gene3D" id="2.40.40.20">
    <property type="match status" value="1"/>
</dbReference>
<dbReference type="InParanoid" id="A0A6P6YB09"/>
<keyword evidence="7" id="KW-0479">Metal-binding</keyword>
<dbReference type="CDD" id="cd02583">
    <property type="entry name" value="RNAP_III_RPC1_N"/>
    <property type="match status" value="1"/>
</dbReference>
<comment type="function">
    <text evidence="13">DNA-dependent RNA polymerase catalyzes the transcription of DNA into RNA using the four ribonucleoside triphosphates as substrates. Largest and catalytic core component of RNA polymerase III which synthesizes small RNAs, such as 5S rRNA and tRNAs. Forms the polymerase active center together with the second largest subunit. A single-stranded DNA template strand of the promoter is positioned within the central active site cleft of Pol III. A bridging helix emanates from RPC1 and crosses the cleft near the catalytic site and is thought to promote translocation of Pol III by acting as a ratchet that moves the RNA-DNA hybrid through the active site by switching from straight to bent conformations at each step of nucleotide addition.</text>
</comment>
<evidence type="ECO:0000313" key="16">
    <source>
        <dbReference type="Proteomes" id="UP000515146"/>
    </source>
</evidence>
<keyword evidence="4 14" id="KW-0240">DNA-directed RNA polymerase</keyword>
<name>A0A6P6YB09_DERPT</name>
<dbReference type="InterPro" id="IPR044893">
    <property type="entry name" value="RNA_pol_Rpb1_clamp_domain"/>
</dbReference>
<dbReference type="InterPro" id="IPR007080">
    <property type="entry name" value="RNA_pol_Rpb1_1"/>
</dbReference>
<gene>
    <name evidence="17" type="primary">LOC113796112</name>
</gene>
<dbReference type="InterPro" id="IPR006592">
    <property type="entry name" value="RNA_pol_N"/>
</dbReference>
<accession>A0A6P6YB09</accession>
<evidence type="ECO:0000259" key="15">
    <source>
        <dbReference type="SMART" id="SM00663"/>
    </source>
</evidence>
<dbReference type="GO" id="GO:0031981">
    <property type="term" value="C:nuclear lumen"/>
    <property type="evidence" value="ECO:0007669"/>
    <property type="project" value="UniProtKB-ARBA"/>
</dbReference>
<dbReference type="EC" id="2.7.7.6" evidence="14"/>
<dbReference type="Pfam" id="PF05000">
    <property type="entry name" value="RNA_pol_Rpb1_4"/>
    <property type="match status" value="1"/>
</dbReference>
<dbReference type="InterPro" id="IPR042102">
    <property type="entry name" value="RNA_pol_Rpb1_3_sf"/>
</dbReference>
<evidence type="ECO:0000313" key="17">
    <source>
        <dbReference type="RefSeq" id="XP_027202151.1"/>
    </source>
</evidence>
<evidence type="ECO:0000256" key="13">
    <source>
        <dbReference type="ARBA" id="ARBA00058108"/>
    </source>
</evidence>
<organism evidence="16 17">
    <name type="scientific">Dermatophagoides pteronyssinus</name>
    <name type="common">European house dust mite</name>
    <dbReference type="NCBI Taxonomy" id="6956"/>
    <lineage>
        <taxon>Eukaryota</taxon>
        <taxon>Metazoa</taxon>
        <taxon>Ecdysozoa</taxon>
        <taxon>Arthropoda</taxon>
        <taxon>Chelicerata</taxon>
        <taxon>Arachnida</taxon>
        <taxon>Acari</taxon>
        <taxon>Acariformes</taxon>
        <taxon>Sarcoptiformes</taxon>
        <taxon>Astigmata</taxon>
        <taxon>Psoroptidia</taxon>
        <taxon>Analgoidea</taxon>
        <taxon>Pyroglyphidae</taxon>
        <taxon>Dermatophagoidinae</taxon>
        <taxon>Dermatophagoides</taxon>
    </lineage>
</organism>
<dbReference type="GO" id="GO:0046872">
    <property type="term" value="F:metal ion binding"/>
    <property type="evidence" value="ECO:0007669"/>
    <property type="project" value="UniProtKB-KW"/>
</dbReference>
<keyword evidence="11" id="KW-0539">Nucleus</keyword>
<dbReference type="GO" id="GO:0000428">
    <property type="term" value="C:DNA-directed RNA polymerase complex"/>
    <property type="evidence" value="ECO:0007669"/>
    <property type="project" value="UniProtKB-KW"/>
</dbReference>
<evidence type="ECO:0000256" key="12">
    <source>
        <dbReference type="ARBA" id="ARBA00048552"/>
    </source>
</evidence>
<dbReference type="FunFam" id="1.10.274.100:FF:000008">
    <property type="entry name" value="DNA-directed RNA polymerase subunit"/>
    <property type="match status" value="1"/>
</dbReference>
<evidence type="ECO:0000256" key="10">
    <source>
        <dbReference type="ARBA" id="ARBA00023163"/>
    </source>
</evidence>
<dbReference type="InterPro" id="IPR000722">
    <property type="entry name" value="RNA_pol_asu"/>
</dbReference>
<sequence>MNTFTKEFATVSENYWVIDSLNTCSQDHENCVGHWGYFVLPFPIIHPGYIKYVTAVLQSICIKCSRLCLPSSIRKFFKRKIEYSSRDILIKASLFSKLIEICKKQDVCEYCSQPRGTIKKSTNGSTSNTKYTVELTPEMIYSFFEKIPENDRALIFTQNPEKFIMKVIPIPPSSIRPSINLMDSGTNEDDLTIVLKDIIFASIQLEDAIKNGNNYNKIQSLRDILQVQYVRFINSDYPQLNNVINSLSRIGNVIRQGRGVSQRLKGKDGRFRGNLSGKRVDFSGRTVISPDCNCSVENVVIPEFCAKRMTYPEKVTIFNIEKLKQCILNGPNNWPGAFSVTKLAQKQKISLRFVQCKSIADNLKVGDIVERHLANNDYVLFNRQPSLHRMSIMCHNVTVLPERTLRFNECVCGPYNADFDGDEMNIHLPQTEEAKAEAKFLMSIKENLRTPRNGSPVVAATQDFLSGSWLMTYKDVFFTRFQITQYVSYFCDALLKIDIPIPAIIKPVELWTGKQLYGLLIRSHKEDPTLVSLELAEKNYSKSNPKYPWMCRNDGYVIIQRSEIICGTLGKSVLGSGNKHGLIAFLIEYNSNNACIVILNRLSKLFGRWLTERGMTIGIEDVTPNSAISEDNKELIVEAYKKIDFFNKEYSQKLLIPDSGSTVKQTLERRTKSILDSVREGSGKKCIKHLHPLNKPLIMFYSGSKGSLINIAQMTCLIGQQNVNGERIWNGFVGRTLPHFWFEESDSPRAKGFVQNSFYSGLDPDEFFFHTMSGREGLVDTAVKTAETGYLQRRLVKALEDLSIRYDNTLRTSSQHIVQFVYGDDSLNVQLINSSKQPFDIDKIYEHICRMRVLTLGQILQITLDADLMALQMPNILKFV</sequence>
<keyword evidence="10 14" id="KW-0804">Transcription</keyword>
<dbReference type="Gene3D" id="6.10.250.2940">
    <property type="match status" value="1"/>
</dbReference>
<dbReference type="Gene3D" id="3.30.1490.180">
    <property type="entry name" value="RNA polymerase ii"/>
    <property type="match status" value="1"/>
</dbReference>
<comment type="similarity">
    <text evidence="2 14">Belongs to the RNA polymerase beta' chain family.</text>
</comment>
<evidence type="ECO:0000256" key="14">
    <source>
        <dbReference type="RuleBase" id="RU004279"/>
    </source>
</evidence>
<dbReference type="OMA" id="EPGRTIM"/>
<comment type="subunit">
    <text evidence="3">Component of the RNA polymerase III (Pol III) complex consisting of 17 subunits.</text>
</comment>
<comment type="catalytic activity">
    <reaction evidence="12 14">
        <text>RNA(n) + a ribonucleoside 5'-triphosphate = RNA(n+1) + diphosphate</text>
        <dbReference type="Rhea" id="RHEA:21248"/>
        <dbReference type="Rhea" id="RHEA-COMP:14527"/>
        <dbReference type="Rhea" id="RHEA-COMP:17342"/>
        <dbReference type="ChEBI" id="CHEBI:33019"/>
        <dbReference type="ChEBI" id="CHEBI:61557"/>
        <dbReference type="ChEBI" id="CHEBI:140395"/>
        <dbReference type="EC" id="2.7.7.6"/>
    </reaction>
</comment>
<dbReference type="KEGG" id="dpte:113796112"/>
<evidence type="ECO:0000256" key="4">
    <source>
        <dbReference type="ARBA" id="ARBA00022478"/>
    </source>
</evidence>
<dbReference type="Gene3D" id="4.10.860.120">
    <property type="entry name" value="RNA polymerase II, clamp domain"/>
    <property type="match status" value="1"/>
</dbReference>
<keyword evidence="16" id="KW-1185">Reference proteome</keyword>